<evidence type="ECO:0000256" key="2">
    <source>
        <dbReference type="ARBA" id="ARBA00022801"/>
    </source>
</evidence>
<evidence type="ECO:0000256" key="1">
    <source>
        <dbReference type="ARBA" id="ARBA00009121"/>
    </source>
</evidence>
<organismHost>
    <name type="scientific">Lepidoptera</name>
    <name type="common">moths &amp; butterflies</name>
    <dbReference type="NCBI Taxonomy" id="7088"/>
</organismHost>
<accession>A0A0R5RHL7</accession>
<evidence type="ECO:0000256" key="3">
    <source>
        <dbReference type="ARBA" id="ARBA00023024"/>
    </source>
</evidence>
<sequence length="573" mass="63784">MPYIITLFLACVVLSAAKAAIPGVPSIDWSDRNYALVKIDHEATSYEKLIKSTSNVEVPVSWNVWSGDSGDVAYVLFDGVQMYKGDAGVKKATVNASKGGKYNMTVKLCNVDGCSTSSAVQVTIADTDGSHLKPLIYDYIENNKRFEKRTDKIIAAYFVEWGVYPRQFPVDKVPVPNLSHLLYGFVPICGGDGINDALKLSQPDSYLALQRSCAGRDNFKVAIHDPWAALQKPQKGVSSWNEPYKGNFGQLMATKLAYPHLKVLPSIGGWTLSDPFYHMHDPIVRQVFIDSVEEFLLTWKFFDGVDIDWEFPGGKGANPNVGDPERDRETYTLLLQELRLRLDALGVKTNRYYALTSAVSAGNDKIAVVNYTEAQKYLDVIFLMTYDFKGSWSNTELGHHTALFAPTWRPDEPYCADRAVELMLNQNVPAGKIALGVAMYGRGWTGVVSDNDDNPFLGIATGPVPGTWEAGVVDYRQILHNISQYDYEYDDVAKGAYVYNRETGNLITYDDPKSVADKTKYVLDHELAGVFAWEIDADNGDLLNAINKGLGGKQADYLYDEQQQQQQVIKDEL</sequence>
<keyword evidence="3" id="KW-0119">Carbohydrate metabolism</keyword>
<reference evidence="7" key="1">
    <citation type="submission" date="2013-11" db="EMBL/GenBank/DDBJ databases">
        <authorList>
            <person name="Hoang H.T."/>
            <person name="Killian M.L."/>
            <person name="Madson D.M."/>
            <person name="Arruda P.H.E."/>
            <person name="Sun D."/>
            <person name="Schwartz K.J."/>
            <person name="Yoon K."/>
        </authorList>
    </citation>
    <scope>NUCLEOTIDE SEQUENCE</scope>
    <source>
        <strain evidence="7">Colombian</strain>
    </source>
</reference>
<feature type="domain" description="GH18" evidence="6">
    <location>
        <begin position="152"/>
        <end position="553"/>
    </location>
</feature>
<keyword evidence="4 5" id="KW-0326">Glycosidase</keyword>
<dbReference type="GO" id="GO:0004568">
    <property type="term" value="F:chitinase activity"/>
    <property type="evidence" value="ECO:0007669"/>
    <property type="project" value="InterPro"/>
</dbReference>
<dbReference type="CDD" id="cd06548">
    <property type="entry name" value="GH18_chitinase"/>
    <property type="match status" value="1"/>
</dbReference>
<dbReference type="SUPFAM" id="SSF54556">
    <property type="entry name" value="Chitinase insertion domain"/>
    <property type="match status" value="1"/>
</dbReference>
<dbReference type="SUPFAM" id="SSF81296">
    <property type="entry name" value="E set domains"/>
    <property type="match status" value="1"/>
</dbReference>
<evidence type="ECO:0000259" key="6">
    <source>
        <dbReference type="PROSITE" id="PS51910"/>
    </source>
</evidence>
<dbReference type="PANTHER" id="PTHR11177:SF317">
    <property type="entry name" value="CHITINASE 12-RELATED"/>
    <property type="match status" value="1"/>
</dbReference>
<dbReference type="InterPro" id="IPR050314">
    <property type="entry name" value="Glycosyl_Hydrlase_18"/>
</dbReference>
<dbReference type="Pfam" id="PF08329">
    <property type="entry name" value="ChitinaseA_N"/>
    <property type="match status" value="1"/>
</dbReference>
<dbReference type="InterPro" id="IPR013540">
    <property type="entry name" value="ChitinaseA_N"/>
</dbReference>
<keyword evidence="3" id="KW-0624">Polysaccharide degradation</keyword>
<dbReference type="Gene3D" id="3.20.20.80">
    <property type="entry name" value="Glycosidases"/>
    <property type="match status" value="1"/>
</dbReference>
<dbReference type="InterPro" id="IPR001223">
    <property type="entry name" value="Glyco_hydro18_cat"/>
</dbReference>
<dbReference type="Gene3D" id="3.10.50.10">
    <property type="match status" value="1"/>
</dbReference>
<dbReference type="Pfam" id="PF00704">
    <property type="entry name" value="Glyco_hydro_18"/>
    <property type="match status" value="1"/>
</dbReference>
<organism evidence="7">
    <name type="scientific">Spodoptera frugiperda nuclear polyhedrosis virus</name>
    <name type="common">SfNPV</name>
    <dbReference type="NCBI Taxonomy" id="10455"/>
    <lineage>
        <taxon>Viruses</taxon>
        <taxon>Viruses incertae sedis</taxon>
        <taxon>Naldaviricetes</taxon>
        <taxon>Lefavirales</taxon>
        <taxon>Baculoviridae</taxon>
        <taxon>Alphabaculovirus</taxon>
        <taxon>Alphabaculovirus spofrugiperdae</taxon>
    </lineage>
</organism>
<dbReference type="Gene3D" id="2.60.40.10">
    <property type="entry name" value="Immunoglobulins"/>
    <property type="match status" value="1"/>
</dbReference>
<dbReference type="GO" id="GO:0005975">
    <property type="term" value="P:carbohydrate metabolic process"/>
    <property type="evidence" value="ECO:0007669"/>
    <property type="project" value="InterPro"/>
</dbReference>
<comment type="similarity">
    <text evidence="1">Belongs to the glycosyl hydrolase 18 family. Chitinase class II subfamily.</text>
</comment>
<dbReference type="PANTHER" id="PTHR11177">
    <property type="entry name" value="CHITINASE"/>
    <property type="match status" value="1"/>
</dbReference>
<dbReference type="GO" id="GO:0008061">
    <property type="term" value="F:chitin binding"/>
    <property type="evidence" value="ECO:0007669"/>
    <property type="project" value="InterPro"/>
</dbReference>
<dbReference type="SMART" id="SM00636">
    <property type="entry name" value="Glyco_18"/>
    <property type="match status" value="1"/>
</dbReference>
<dbReference type="InterPro" id="IPR014756">
    <property type="entry name" value="Ig_E-set"/>
</dbReference>
<dbReference type="InterPro" id="IPR001579">
    <property type="entry name" value="Glyco_hydro_18_chit_AS"/>
</dbReference>
<evidence type="ECO:0000313" key="7">
    <source>
        <dbReference type="EMBL" id="AIW01432.1"/>
    </source>
</evidence>
<dbReference type="EMBL" id="KF891883">
    <property type="protein sequence ID" value="AIW01432.1"/>
    <property type="molecule type" value="Genomic_DNA"/>
</dbReference>
<dbReference type="InterPro" id="IPR011583">
    <property type="entry name" value="Chitinase_II/V-like_cat"/>
</dbReference>
<evidence type="ECO:0000256" key="4">
    <source>
        <dbReference type="ARBA" id="ARBA00023295"/>
    </source>
</evidence>
<dbReference type="CDD" id="cd02848">
    <property type="entry name" value="E_set_Chitinase_N"/>
    <property type="match status" value="1"/>
</dbReference>
<dbReference type="GO" id="GO:0006032">
    <property type="term" value="P:chitin catabolic process"/>
    <property type="evidence" value="ECO:0007669"/>
    <property type="project" value="UniProtKB-KW"/>
</dbReference>
<evidence type="ECO:0000256" key="5">
    <source>
        <dbReference type="RuleBase" id="RU000489"/>
    </source>
</evidence>
<dbReference type="SMR" id="A0A0R5RHL7"/>
<gene>
    <name evidence="7" type="primary">Chit</name>
</gene>
<dbReference type="PROSITE" id="PS51910">
    <property type="entry name" value="GH18_2"/>
    <property type="match status" value="1"/>
</dbReference>
<reference evidence="7" key="2">
    <citation type="journal article" date="2015" name="BMC Genomics">
        <title>Evidence of recent interspecies horizontal gene transfer regarding nucleopolyhedrovirus infection of Spodoptera frugiperda.</title>
        <authorList>
            <person name="Barrera G.P."/>
            <person name="Belaich M.N."/>
            <person name="Patarroyo M.A."/>
            <person name="Villamizar L.F."/>
            <person name="Ghiringhelli P.D."/>
        </authorList>
    </citation>
    <scope>NUCLEOTIDE SEQUENCE</scope>
    <source>
        <strain evidence="7">Colombian</strain>
    </source>
</reference>
<dbReference type="InterPro" id="IPR013783">
    <property type="entry name" value="Ig-like_fold"/>
</dbReference>
<keyword evidence="3" id="KW-0146">Chitin degradation</keyword>
<dbReference type="InterPro" id="IPR029070">
    <property type="entry name" value="Chitinase_insertion_sf"/>
</dbReference>
<dbReference type="InterPro" id="IPR017853">
    <property type="entry name" value="GH"/>
</dbReference>
<dbReference type="PROSITE" id="PS01095">
    <property type="entry name" value="GH18_1"/>
    <property type="match status" value="1"/>
</dbReference>
<keyword evidence="2 5" id="KW-0378">Hydrolase</keyword>
<dbReference type="SUPFAM" id="SSF51445">
    <property type="entry name" value="(Trans)glycosidases"/>
    <property type="match status" value="1"/>
</dbReference>
<protein>
    <submittedName>
        <fullName evidence="7">Chitinase protein</fullName>
    </submittedName>
</protein>
<name>A0A0R5RHL7_NPVSF</name>
<proteinExistence type="inferred from homology"/>